<sequence length="108" mass="12266">MIYELRTYTARPGKHEALVRRFGQHTMPIFARLGIEVVHCWTRPDAPDDFCYLTRFESEAQKQQALQAFAADEEWKRVKAASETDGPLLASQTVLALNPVDFSPADRA</sequence>
<proteinExistence type="predicted"/>
<dbReference type="InterPro" id="IPR011008">
    <property type="entry name" value="Dimeric_a/b-barrel"/>
</dbReference>
<evidence type="ECO:0000259" key="1">
    <source>
        <dbReference type="Pfam" id="PF07978"/>
    </source>
</evidence>
<reference evidence="3" key="1">
    <citation type="journal article" date="2019" name="Int. J. Syst. Evol. Microbiol.">
        <title>The Global Catalogue of Microorganisms (GCM) 10K type strain sequencing project: providing services to taxonomists for standard genome sequencing and annotation.</title>
        <authorList>
            <consortium name="The Broad Institute Genomics Platform"/>
            <consortium name="The Broad Institute Genome Sequencing Center for Infectious Disease"/>
            <person name="Wu L."/>
            <person name="Ma J."/>
        </authorList>
    </citation>
    <scope>NUCLEOTIDE SEQUENCE [LARGE SCALE GENOMIC DNA]</scope>
    <source>
        <strain evidence="3">JCM 17666</strain>
    </source>
</reference>
<evidence type="ECO:0000313" key="3">
    <source>
        <dbReference type="Proteomes" id="UP001501671"/>
    </source>
</evidence>
<feature type="domain" description="NIPSNAP" evidence="1">
    <location>
        <begin position="3"/>
        <end position="104"/>
    </location>
</feature>
<dbReference type="Proteomes" id="UP001501671">
    <property type="component" value="Unassembled WGS sequence"/>
</dbReference>
<accession>A0ABP8GT21</accession>
<comment type="caution">
    <text evidence="2">The sequence shown here is derived from an EMBL/GenBank/DDBJ whole genome shotgun (WGS) entry which is preliminary data.</text>
</comment>
<protein>
    <recommendedName>
        <fullName evidence="1">NIPSNAP domain-containing protein</fullName>
    </recommendedName>
</protein>
<keyword evidence="3" id="KW-1185">Reference proteome</keyword>
<evidence type="ECO:0000313" key="2">
    <source>
        <dbReference type="EMBL" id="GAA4329551.1"/>
    </source>
</evidence>
<name>A0ABP8GT21_9BURK</name>
<dbReference type="InterPro" id="IPR012577">
    <property type="entry name" value="NIPSNAP"/>
</dbReference>
<dbReference type="SUPFAM" id="SSF54909">
    <property type="entry name" value="Dimeric alpha+beta barrel"/>
    <property type="match status" value="1"/>
</dbReference>
<dbReference type="Gene3D" id="3.30.70.100">
    <property type="match status" value="1"/>
</dbReference>
<dbReference type="Pfam" id="PF07978">
    <property type="entry name" value="NIPSNAP"/>
    <property type="match status" value="1"/>
</dbReference>
<gene>
    <name evidence="2" type="ORF">GCM10023144_16510</name>
</gene>
<organism evidence="2 3">
    <name type="scientific">Pigmentiphaga soli</name>
    <dbReference type="NCBI Taxonomy" id="1007095"/>
    <lineage>
        <taxon>Bacteria</taxon>
        <taxon>Pseudomonadati</taxon>
        <taxon>Pseudomonadota</taxon>
        <taxon>Betaproteobacteria</taxon>
        <taxon>Burkholderiales</taxon>
        <taxon>Alcaligenaceae</taxon>
        <taxon>Pigmentiphaga</taxon>
    </lineage>
</organism>
<dbReference type="EMBL" id="BAABFO010000006">
    <property type="protein sequence ID" value="GAA4329551.1"/>
    <property type="molecule type" value="Genomic_DNA"/>
</dbReference>
<dbReference type="RefSeq" id="WP_345248197.1">
    <property type="nucleotide sequence ID" value="NZ_BAABFO010000006.1"/>
</dbReference>